<dbReference type="EMBL" id="BJWL01000015">
    <property type="protein sequence ID" value="GFZ02317.1"/>
    <property type="molecule type" value="Genomic_DNA"/>
</dbReference>
<reference evidence="2 3" key="1">
    <citation type="submission" date="2019-07" db="EMBL/GenBank/DDBJ databases">
        <title>De Novo Assembly of kiwifruit Actinidia rufa.</title>
        <authorList>
            <person name="Sugita-Konishi S."/>
            <person name="Sato K."/>
            <person name="Mori E."/>
            <person name="Abe Y."/>
            <person name="Kisaki G."/>
            <person name="Hamano K."/>
            <person name="Suezawa K."/>
            <person name="Otani M."/>
            <person name="Fukuda T."/>
            <person name="Manabe T."/>
            <person name="Gomi K."/>
            <person name="Tabuchi M."/>
            <person name="Akimitsu K."/>
            <person name="Kataoka I."/>
        </authorList>
    </citation>
    <scope>NUCLEOTIDE SEQUENCE [LARGE SCALE GENOMIC DNA]</scope>
    <source>
        <strain evidence="3">cv. Fuchu</strain>
    </source>
</reference>
<dbReference type="AlphaFoldDB" id="A0A7J0FV41"/>
<evidence type="ECO:0000313" key="3">
    <source>
        <dbReference type="Proteomes" id="UP000585474"/>
    </source>
</evidence>
<dbReference type="OrthoDB" id="1752139at2759"/>
<gene>
    <name evidence="2" type="ORF">Acr_15g0009250</name>
</gene>
<comment type="caution">
    <text evidence="2">The sequence shown here is derived from an EMBL/GenBank/DDBJ whole genome shotgun (WGS) entry which is preliminary data.</text>
</comment>
<protein>
    <submittedName>
        <fullName evidence="2">Uncharacterized protein</fullName>
    </submittedName>
</protein>
<organism evidence="2 3">
    <name type="scientific">Actinidia rufa</name>
    <dbReference type="NCBI Taxonomy" id="165716"/>
    <lineage>
        <taxon>Eukaryota</taxon>
        <taxon>Viridiplantae</taxon>
        <taxon>Streptophyta</taxon>
        <taxon>Embryophyta</taxon>
        <taxon>Tracheophyta</taxon>
        <taxon>Spermatophyta</taxon>
        <taxon>Magnoliopsida</taxon>
        <taxon>eudicotyledons</taxon>
        <taxon>Gunneridae</taxon>
        <taxon>Pentapetalae</taxon>
        <taxon>asterids</taxon>
        <taxon>Ericales</taxon>
        <taxon>Actinidiaceae</taxon>
        <taxon>Actinidia</taxon>
    </lineage>
</organism>
<evidence type="ECO:0000313" key="2">
    <source>
        <dbReference type="EMBL" id="GFZ02317.1"/>
    </source>
</evidence>
<accession>A0A7J0FV41</accession>
<feature type="region of interest" description="Disordered" evidence="1">
    <location>
        <begin position="439"/>
        <end position="469"/>
    </location>
</feature>
<keyword evidence="3" id="KW-1185">Reference proteome</keyword>
<evidence type="ECO:0000256" key="1">
    <source>
        <dbReference type="SAM" id="MobiDB-lite"/>
    </source>
</evidence>
<proteinExistence type="predicted"/>
<dbReference type="Proteomes" id="UP000585474">
    <property type="component" value="Unassembled WGS sequence"/>
</dbReference>
<name>A0A7J0FV41_9ERIC</name>
<sequence length="624" mass="70104">MTSRVEASYRKYSASTKQRWKWKRKEFTKVKSAYRRWEALSSGSDLESSYLRKVWRKDCPFRIEIFFGLSEKEERRSRNVILGGLPGAHSMLLCPEGGGSEGCVFGGSAMVLVRAPRDLTESGLELLDVTSDWRLVLEHNRDSISTSLIKCGTISTWHPPFIILISSAVASLFGHPIISWSPKVEKETSDHFLIVFSHGRCGLSVWFGRTWNGIAIELVRDIQLGALSTSQQVRTPSEEGVSVCRSLGHLAKLKIQWARKLGDGEDHLIEMTELTSVAISLLSRKLKTWMLGSMPRYKRKSPSYCELEECSDEIMCKVFSATLKGLVRSWFKKLSPRIIDSFGDLSKLFVVNFMSYRVRQKNISHFFMVHQKNGWCRRTSITINCPFAHLPQVPTDATTVGKLLLPSSTPQRSRVPVATGATPEPFHCLLAHQEHPFSAANYNPFPRQPQSRMPPSSNTSTGPPPRQPTHHYLLINLAESPTQVLTPLQVLNQEAMNAQLPPTPPRQQQQPPLEDHNHHMLLQEYLMIQEPPPSWPLPLPSYLWGIMASGDRKAGNQLVSKYNLLAKFAALTYFISPNKAAMKGLAPVAWSKSAIDLSKCTVEVEEGGCGVDKTLKPTTMFVPR</sequence>
<feature type="compositionally biased region" description="Low complexity" evidence="1">
    <location>
        <begin position="444"/>
        <end position="461"/>
    </location>
</feature>